<organism evidence="1 2">
    <name type="scientific">Trifolium medium</name>
    <dbReference type="NCBI Taxonomy" id="97028"/>
    <lineage>
        <taxon>Eukaryota</taxon>
        <taxon>Viridiplantae</taxon>
        <taxon>Streptophyta</taxon>
        <taxon>Embryophyta</taxon>
        <taxon>Tracheophyta</taxon>
        <taxon>Spermatophyta</taxon>
        <taxon>Magnoliopsida</taxon>
        <taxon>eudicotyledons</taxon>
        <taxon>Gunneridae</taxon>
        <taxon>Pentapetalae</taxon>
        <taxon>rosids</taxon>
        <taxon>fabids</taxon>
        <taxon>Fabales</taxon>
        <taxon>Fabaceae</taxon>
        <taxon>Papilionoideae</taxon>
        <taxon>50 kb inversion clade</taxon>
        <taxon>NPAAA clade</taxon>
        <taxon>Hologalegina</taxon>
        <taxon>IRL clade</taxon>
        <taxon>Trifolieae</taxon>
        <taxon>Trifolium</taxon>
    </lineage>
</organism>
<evidence type="ECO:0000313" key="2">
    <source>
        <dbReference type="Proteomes" id="UP000265520"/>
    </source>
</evidence>
<sequence length="39" mass="4631">MNPEKRFHTEKNAEETMVEMWLFWGHGHGHHAIVGEVEE</sequence>
<dbReference type="Proteomes" id="UP000265520">
    <property type="component" value="Unassembled WGS sequence"/>
</dbReference>
<proteinExistence type="predicted"/>
<evidence type="ECO:0000313" key="1">
    <source>
        <dbReference type="EMBL" id="MCI70915.1"/>
    </source>
</evidence>
<dbReference type="AlphaFoldDB" id="A0A392UGS8"/>
<reference evidence="1 2" key="1">
    <citation type="journal article" date="2018" name="Front. Plant Sci.">
        <title>Red Clover (Trifolium pratense) and Zigzag Clover (T. medium) - A Picture of Genomic Similarities and Differences.</title>
        <authorList>
            <person name="Dluhosova J."/>
            <person name="Istvanek J."/>
            <person name="Nedelnik J."/>
            <person name="Repkova J."/>
        </authorList>
    </citation>
    <scope>NUCLEOTIDE SEQUENCE [LARGE SCALE GENOMIC DNA]</scope>
    <source>
        <strain evidence="2">cv. 10/8</strain>
        <tissue evidence="1">Leaf</tissue>
    </source>
</reference>
<feature type="non-terminal residue" evidence="1">
    <location>
        <position position="39"/>
    </location>
</feature>
<comment type="caution">
    <text evidence="1">The sequence shown here is derived from an EMBL/GenBank/DDBJ whole genome shotgun (WGS) entry which is preliminary data.</text>
</comment>
<keyword evidence="2" id="KW-1185">Reference proteome</keyword>
<dbReference type="EMBL" id="LXQA010785697">
    <property type="protein sequence ID" value="MCI70915.1"/>
    <property type="molecule type" value="Genomic_DNA"/>
</dbReference>
<name>A0A392UGS8_9FABA</name>
<accession>A0A392UGS8</accession>
<protein>
    <submittedName>
        <fullName evidence="1">Uncharacterized protein</fullName>
    </submittedName>
</protein>